<dbReference type="InterPro" id="IPR051606">
    <property type="entry name" value="Polyketide_Oxido-like"/>
</dbReference>
<evidence type="ECO:0000259" key="2">
    <source>
        <dbReference type="Pfam" id="PF13460"/>
    </source>
</evidence>
<reference evidence="3 4" key="1">
    <citation type="submission" date="2013-12" db="EMBL/GenBank/DDBJ databases">
        <authorList>
            <person name="Cubeta M."/>
            <person name="Pakala S."/>
            <person name="Fedorova N."/>
            <person name="Thomas E."/>
            <person name="Dean R."/>
            <person name="Jabaji S."/>
            <person name="Neate S."/>
            <person name="Toda T."/>
            <person name="Tavantzis S."/>
            <person name="Vilgalys R."/>
            <person name="Bharathan N."/>
            <person name="Pakala S."/>
            <person name="Losada L.S."/>
            <person name="Zafar N."/>
            <person name="Nierman W."/>
        </authorList>
    </citation>
    <scope>NUCLEOTIDE SEQUENCE [LARGE SCALE GENOMIC DNA]</scope>
    <source>
        <strain evidence="3 4">123E</strain>
    </source>
</reference>
<organism evidence="3 4">
    <name type="scientific">Rhizoctonia solani 123E</name>
    <dbReference type="NCBI Taxonomy" id="1423351"/>
    <lineage>
        <taxon>Eukaryota</taxon>
        <taxon>Fungi</taxon>
        <taxon>Dikarya</taxon>
        <taxon>Basidiomycota</taxon>
        <taxon>Agaricomycotina</taxon>
        <taxon>Agaricomycetes</taxon>
        <taxon>Cantharellales</taxon>
        <taxon>Ceratobasidiaceae</taxon>
        <taxon>Rhizoctonia</taxon>
    </lineage>
</organism>
<keyword evidence="4" id="KW-1185">Reference proteome</keyword>
<proteinExistence type="inferred from homology"/>
<dbReference type="GO" id="GO:0004074">
    <property type="term" value="F:biliverdin reductase [NAD(P)H] activity"/>
    <property type="evidence" value="ECO:0007669"/>
    <property type="project" value="TreeGrafter"/>
</dbReference>
<dbReference type="Gene3D" id="3.40.50.720">
    <property type="entry name" value="NAD(P)-binding Rossmann-like Domain"/>
    <property type="match status" value="1"/>
</dbReference>
<dbReference type="STRING" id="1423351.A0A074RTV7"/>
<gene>
    <name evidence="3" type="ORF">V565_077660</name>
</gene>
<accession>A0A074RTV7</accession>
<dbReference type="Pfam" id="PF13460">
    <property type="entry name" value="NAD_binding_10"/>
    <property type="match status" value="1"/>
</dbReference>
<protein>
    <submittedName>
        <fullName evidence="3">NAD(P)H-binding family protein</fullName>
    </submittedName>
</protein>
<dbReference type="EMBL" id="AZST01000242">
    <property type="protein sequence ID" value="KEP50561.1"/>
    <property type="molecule type" value="Genomic_DNA"/>
</dbReference>
<name>A0A074RTV7_9AGAM</name>
<dbReference type="OrthoDB" id="63935at2759"/>
<evidence type="ECO:0000256" key="1">
    <source>
        <dbReference type="ARBA" id="ARBA00038376"/>
    </source>
</evidence>
<dbReference type="PANTHER" id="PTHR43355:SF2">
    <property type="entry name" value="FLAVIN REDUCTASE (NADPH)"/>
    <property type="match status" value="1"/>
</dbReference>
<comment type="caution">
    <text evidence="3">The sequence shown here is derived from an EMBL/GenBank/DDBJ whole genome shotgun (WGS) entry which is preliminary data.</text>
</comment>
<dbReference type="SUPFAM" id="SSF51735">
    <property type="entry name" value="NAD(P)-binding Rossmann-fold domains"/>
    <property type="match status" value="1"/>
</dbReference>
<dbReference type="InterPro" id="IPR016040">
    <property type="entry name" value="NAD(P)-bd_dom"/>
</dbReference>
<sequence>MRVLLLGASQNTGYFVAHRLLAKGHTCTFLLRRPDAMESDPSMSEYIQNGLAKLVRGDALVREDIQKAWDAANSDGPVELIFSGIGSYPSFSLTKGFVLDPPDLTTRSMSILLSVVQSSAVRPRLITVSSNGLDGRTHTLLPLPLKVSYDLLLKHPHEDKLGLESNVKQATSSEGWLDPKNLVIVRPSLLTSGKCVADTKPDAYRTGEELKSAWTVSRADVGHFIVEKVVAEWDRWGGKAWVVSY</sequence>
<feature type="domain" description="NAD(P)-binding" evidence="2">
    <location>
        <begin position="7"/>
        <end position="227"/>
    </location>
</feature>
<dbReference type="AlphaFoldDB" id="A0A074RTV7"/>
<comment type="similarity">
    <text evidence="1">Belongs to the avfA family.</text>
</comment>
<dbReference type="InterPro" id="IPR036291">
    <property type="entry name" value="NAD(P)-bd_dom_sf"/>
</dbReference>
<dbReference type="HOGENOM" id="CLU_066707_1_0_1"/>
<evidence type="ECO:0000313" key="3">
    <source>
        <dbReference type="EMBL" id="KEP50561.1"/>
    </source>
</evidence>
<dbReference type="PANTHER" id="PTHR43355">
    <property type="entry name" value="FLAVIN REDUCTASE (NADPH)"/>
    <property type="match status" value="1"/>
</dbReference>
<evidence type="ECO:0000313" key="4">
    <source>
        <dbReference type="Proteomes" id="UP000027456"/>
    </source>
</evidence>
<dbReference type="GO" id="GO:0042602">
    <property type="term" value="F:riboflavin reductase (NADPH) activity"/>
    <property type="evidence" value="ECO:0007669"/>
    <property type="project" value="TreeGrafter"/>
</dbReference>
<dbReference type="Proteomes" id="UP000027456">
    <property type="component" value="Unassembled WGS sequence"/>
</dbReference>